<keyword evidence="4" id="KW-0560">Oxidoreductase</keyword>
<evidence type="ECO:0008006" key="8">
    <source>
        <dbReference type="Google" id="ProtNLM"/>
    </source>
</evidence>
<dbReference type="PANTHER" id="PTHR42877">
    <property type="entry name" value="L-ORNITHINE N(5)-MONOOXYGENASE-RELATED"/>
    <property type="match status" value="1"/>
</dbReference>
<comment type="similarity">
    <text evidence="1">Belongs to the FAD-binding monooxygenase family.</text>
</comment>
<proteinExistence type="inferred from homology"/>
<protein>
    <recommendedName>
        <fullName evidence="8">Monooxygenase</fullName>
    </recommendedName>
</protein>
<dbReference type="KEGG" id="kdj:28968251"/>
<dbReference type="InterPro" id="IPR036188">
    <property type="entry name" value="FAD/NAD-bd_sf"/>
</dbReference>
<evidence type="ECO:0000256" key="3">
    <source>
        <dbReference type="ARBA" id="ARBA00022827"/>
    </source>
</evidence>
<evidence type="ECO:0000313" key="5">
    <source>
        <dbReference type="EMBL" id="OBR85219.1"/>
    </source>
</evidence>
<dbReference type="PANTHER" id="PTHR42877:SF12">
    <property type="entry name" value="MONOOXYGENASE"/>
    <property type="match status" value="1"/>
</dbReference>
<evidence type="ECO:0000256" key="1">
    <source>
        <dbReference type="ARBA" id="ARBA00010139"/>
    </source>
</evidence>
<name>A0A1A6A578_9TREE</name>
<evidence type="ECO:0000256" key="2">
    <source>
        <dbReference type="ARBA" id="ARBA00022630"/>
    </source>
</evidence>
<dbReference type="InterPro" id="IPR051209">
    <property type="entry name" value="FAD-bind_Monooxygenase_sf"/>
</dbReference>
<dbReference type="EMBL" id="CP144534">
    <property type="protein sequence ID" value="WWC61885.1"/>
    <property type="molecule type" value="Genomic_DNA"/>
</dbReference>
<reference evidence="6" key="2">
    <citation type="submission" date="2013-07" db="EMBL/GenBank/DDBJ databases">
        <authorList>
            <consortium name="The Broad Institute Genome Sequencing Platform"/>
            <person name="Cuomo C."/>
            <person name="Litvintseva A."/>
            <person name="Chen Y."/>
            <person name="Heitman J."/>
            <person name="Sun S."/>
            <person name="Springer D."/>
            <person name="Dromer F."/>
            <person name="Young S.K."/>
            <person name="Zeng Q."/>
            <person name="Gargeya S."/>
            <person name="Fitzgerald M."/>
            <person name="Abouelleil A."/>
            <person name="Alvarado L."/>
            <person name="Berlin A.M."/>
            <person name="Chapman S.B."/>
            <person name="Dewar J."/>
            <person name="Goldberg J."/>
            <person name="Griggs A."/>
            <person name="Gujja S."/>
            <person name="Hansen M."/>
            <person name="Howarth C."/>
            <person name="Imamovic A."/>
            <person name="Larimer J."/>
            <person name="McCowan C."/>
            <person name="Murphy C."/>
            <person name="Pearson M."/>
            <person name="Priest M."/>
            <person name="Roberts A."/>
            <person name="Saif S."/>
            <person name="Shea T."/>
            <person name="Sykes S."/>
            <person name="Wortman J."/>
            <person name="Nusbaum C."/>
            <person name="Birren B."/>
        </authorList>
    </citation>
    <scope>NUCLEOTIDE SEQUENCE</scope>
    <source>
        <strain evidence="6">CBS 10117</strain>
    </source>
</reference>
<dbReference type="AlphaFoldDB" id="A0A1A6A578"/>
<sequence length="599" mass="67970">MSPIAINDAIREELKPTPQAPLKQKIQVEMGSKDTPTKPKVCPTVGDPFSERNSDGSYKVLNQPLGMRRKLRVVSVGAGASGINMAYKIQSHMKDVDFVTYDKNSDVGGTWLENRYPGVACDTNSHGYAFTYHLKADWTAVFSPGAEIEEYMRDVVRTYGLSKYIKLNHQVLGAQWDGETAKWHVRVREGDDPSAEFTDICDVFINASGLLNHWKMPNIPGLKSFKGPVVHTAAWPEDLDLKGKKVALIGIGSSAIQVLPQIQPLVKSCSIFIRSPTWIAPPREGELLSPEQIKRYLDHPEEHLEYCRDLESLANKRFGYITRGSEDQHNLYQAWSTSMEKGLKSRPEYYEKLHPTFGVGCRRPTPGPGFLEALTQDNVEAVFSGVDHIDENGLTTADGDRREFDVIICATGFDVSFKPRFPVIGRDQINLQEQWAQSPRAYLSMFATNFPNYFTILGPGSPSAQGSIIVSIERISDYIIKFLDRFQHEAIKTFEVDQRAVDELTEHMQEQLKLTVWTDNCSSWFKNGDPNGPVIALHPGGRLHFFSLLMDPRYEDFNYTYWNKNRYAYWGNGYTLREVEGRNDTWYLQYGDGLDLFKF</sequence>
<organism evidence="5">
    <name type="scientific">Kwoniella dejecticola CBS 10117</name>
    <dbReference type="NCBI Taxonomy" id="1296121"/>
    <lineage>
        <taxon>Eukaryota</taxon>
        <taxon>Fungi</taxon>
        <taxon>Dikarya</taxon>
        <taxon>Basidiomycota</taxon>
        <taxon>Agaricomycotina</taxon>
        <taxon>Tremellomycetes</taxon>
        <taxon>Tremellales</taxon>
        <taxon>Cryptococcaceae</taxon>
        <taxon>Kwoniella</taxon>
    </lineage>
</organism>
<evidence type="ECO:0000256" key="4">
    <source>
        <dbReference type="ARBA" id="ARBA00023002"/>
    </source>
</evidence>
<keyword evidence="3" id="KW-0274">FAD</keyword>
<keyword evidence="2" id="KW-0285">Flavoprotein</keyword>
<keyword evidence="7" id="KW-1185">Reference proteome</keyword>
<dbReference type="GO" id="GO:0050661">
    <property type="term" value="F:NADP binding"/>
    <property type="evidence" value="ECO:0007669"/>
    <property type="project" value="InterPro"/>
</dbReference>
<dbReference type="Pfam" id="PF00743">
    <property type="entry name" value="FMO-like"/>
    <property type="match status" value="1"/>
</dbReference>
<dbReference type="InterPro" id="IPR020946">
    <property type="entry name" value="Flavin_mOase-like"/>
</dbReference>
<dbReference type="RefSeq" id="XP_018263061.1">
    <property type="nucleotide sequence ID" value="XM_018407850.1"/>
</dbReference>
<dbReference type="SUPFAM" id="SSF51905">
    <property type="entry name" value="FAD/NAD(P)-binding domain"/>
    <property type="match status" value="1"/>
</dbReference>
<dbReference type="EMBL" id="KI894031">
    <property type="protein sequence ID" value="OBR85219.1"/>
    <property type="molecule type" value="Genomic_DNA"/>
</dbReference>
<dbReference type="Proteomes" id="UP000078595">
    <property type="component" value="Chromosome 5"/>
</dbReference>
<evidence type="ECO:0000313" key="7">
    <source>
        <dbReference type="Proteomes" id="UP000078595"/>
    </source>
</evidence>
<accession>A0A1A6A578</accession>
<dbReference type="Gene3D" id="3.50.50.60">
    <property type="entry name" value="FAD/NAD(P)-binding domain"/>
    <property type="match status" value="2"/>
</dbReference>
<dbReference type="GO" id="GO:0050660">
    <property type="term" value="F:flavin adenine dinucleotide binding"/>
    <property type="evidence" value="ECO:0007669"/>
    <property type="project" value="InterPro"/>
</dbReference>
<dbReference type="GO" id="GO:0004499">
    <property type="term" value="F:N,N-dimethylaniline monooxygenase activity"/>
    <property type="evidence" value="ECO:0007669"/>
    <property type="project" value="InterPro"/>
</dbReference>
<gene>
    <name evidence="5" type="ORF">I303_04552</name>
    <name evidence="6" type="ORF">I303_104470</name>
</gene>
<dbReference type="STRING" id="1296121.A0A1A6A578"/>
<dbReference type="VEuPathDB" id="FungiDB:I303_04552"/>
<dbReference type="GeneID" id="28968251"/>
<reference evidence="5" key="1">
    <citation type="submission" date="2013-07" db="EMBL/GenBank/DDBJ databases">
        <title>The Genome Sequence of Cryptococcus dejecticola CBS10117.</title>
        <authorList>
            <consortium name="The Broad Institute Genome Sequencing Platform"/>
            <person name="Cuomo C."/>
            <person name="Litvintseva A."/>
            <person name="Chen Y."/>
            <person name="Heitman J."/>
            <person name="Sun S."/>
            <person name="Springer D."/>
            <person name="Dromer F."/>
            <person name="Young S.K."/>
            <person name="Zeng Q."/>
            <person name="Gargeya S."/>
            <person name="Fitzgerald M."/>
            <person name="Abouelleil A."/>
            <person name="Alvarado L."/>
            <person name="Berlin A.M."/>
            <person name="Chapman S.B."/>
            <person name="Dewar J."/>
            <person name="Goldberg J."/>
            <person name="Griggs A."/>
            <person name="Gujja S."/>
            <person name="Hansen M."/>
            <person name="Howarth C."/>
            <person name="Imamovic A."/>
            <person name="Larimer J."/>
            <person name="McCowan C."/>
            <person name="Murphy C."/>
            <person name="Pearson M."/>
            <person name="Priest M."/>
            <person name="Roberts A."/>
            <person name="Saif S."/>
            <person name="Shea T."/>
            <person name="Sykes S."/>
            <person name="Wortman J."/>
            <person name="Nusbaum C."/>
            <person name="Birren B."/>
        </authorList>
    </citation>
    <scope>NUCLEOTIDE SEQUENCE [LARGE SCALE GENOMIC DNA]</scope>
    <source>
        <strain evidence="5">CBS 10117</strain>
    </source>
</reference>
<evidence type="ECO:0000313" key="6">
    <source>
        <dbReference type="EMBL" id="WWC61885.1"/>
    </source>
</evidence>
<reference evidence="6" key="3">
    <citation type="submission" date="2024-02" db="EMBL/GenBank/DDBJ databases">
        <title>Comparative genomics of Cryptococcus and Kwoniella reveals pathogenesis evolution and contrasting modes of karyotype evolution via chromosome fusion or intercentromeric recombination.</title>
        <authorList>
            <person name="Coelho M.A."/>
            <person name="David-Palma M."/>
            <person name="Shea T."/>
            <person name="Bowers K."/>
            <person name="McGinley-Smith S."/>
            <person name="Mohammad A.W."/>
            <person name="Gnirke A."/>
            <person name="Yurkov A.M."/>
            <person name="Nowrousian M."/>
            <person name="Sun S."/>
            <person name="Cuomo C.A."/>
            <person name="Heitman J."/>
        </authorList>
    </citation>
    <scope>NUCLEOTIDE SEQUENCE</scope>
    <source>
        <strain evidence="6">CBS 10117</strain>
    </source>
</reference>
<dbReference type="OrthoDB" id="66881at2759"/>